<keyword evidence="1 4" id="KW-0732">Signal</keyword>
<dbReference type="EMBL" id="QFFF01000001">
    <property type="protein sequence ID" value="PWG02394.1"/>
    <property type="molecule type" value="Genomic_DNA"/>
</dbReference>
<evidence type="ECO:0000259" key="5">
    <source>
        <dbReference type="Pfam" id="PF04355"/>
    </source>
</evidence>
<sequence>MTLASARFAGPALALFLGLAAAGCTAIPDRQGYVMDPVLVSAIQPGIDNQQSVQATLGRPTFTGQFTERDWYYVSRQTRQLAFNNPKPVDQTVLHVRFDEAGNVASVEQSGLDQVVGIDPMNAETPTLGRKRGFFRELFGNIGQVGAGGMNAPTSNRD</sequence>
<keyword evidence="3" id="KW-0998">Cell outer membrane</keyword>
<protein>
    <submittedName>
        <fullName evidence="6">Outer membrane protein assembly factor BamE</fullName>
    </submittedName>
</protein>
<dbReference type="Gene3D" id="3.30.1450.10">
    <property type="match status" value="1"/>
</dbReference>
<evidence type="ECO:0000313" key="7">
    <source>
        <dbReference type="Proteomes" id="UP000245916"/>
    </source>
</evidence>
<dbReference type="Pfam" id="PF04355">
    <property type="entry name" value="BamE"/>
    <property type="match status" value="1"/>
</dbReference>
<feature type="chain" id="PRO_5015420814" evidence="4">
    <location>
        <begin position="27"/>
        <end position="158"/>
    </location>
</feature>
<evidence type="ECO:0000256" key="4">
    <source>
        <dbReference type="SAM" id="SignalP"/>
    </source>
</evidence>
<comment type="caution">
    <text evidence="6">The sequence shown here is derived from an EMBL/GenBank/DDBJ whole genome shotgun (WGS) entry which is preliminary data.</text>
</comment>
<keyword evidence="7" id="KW-1185">Reference proteome</keyword>
<name>A0A2U2J256_9SPHN</name>
<dbReference type="InterPro" id="IPR026592">
    <property type="entry name" value="BamE"/>
</dbReference>
<dbReference type="RefSeq" id="WP_109270533.1">
    <property type="nucleotide sequence ID" value="NZ_QFFF01000001.1"/>
</dbReference>
<gene>
    <name evidence="6" type="ORF">DF286_05580</name>
</gene>
<dbReference type="InterPro" id="IPR007450">
    <property type="entry name" value="BamE_dom"/>
</dbReference>
<evidence type="ECO:0000256" key="3">
    <source>
        <dbReference type="ARBA" id="ARBA00023237"/>
    </source>
</evidence>
<keyword evidence="2" id="KW-0472">Membrane</keyword>
<dbReference type="AlphaFoldDB" id="A0A2U2J256"/>
<organism evidence="6 7">
    <name type="scientific">Allosphingosinicella humi</name>
    <dbReference type="NCBI Taxonomy" id="2068657"/>
    <lineage>
        <taxon>Bacteria</taxon>
        <taxon>Pseudomonadati</taxon>
        <taxon>Pseudomonadota</taxon>
        <taxon>Alphaproteobacteria</taxon>
        <taxon>Sphingomonadales</taxon>
        <taxon>Sphingomonadaceae</taxon>
        <taxon>Allosphingosinicella</taxon>
    </lineage>
</organism>
<dbReference type="PANTHER" id="PTHR37482">
    <property type="entry name" value="OUTER MEMBRANE PROTEIN ASSEMBLY FACTOR BAME"/>
    <property type="match status" value="1"/>
</dbReference>
<evidence type="ECO:0000256" key="2">
    <source>
        <dbReference type="ARBA" id="ARBA00023136"/>
    </source>
</evidence>
<feature type="signal peptide" evidence="4">
    <location>
        <begin position="1"/>
        <end position="26"/>
    </location>
</feature>
<dbReference type="GO" id="GO:0030674">
    <property type="term" value="F:protein-macromolecule adaptor activity"/>
    <property type="evidence" value="ECO:0007669"/>
    <property type="project" value="TreeGrafter"/>
</dbReference>
<accession>A0A2U2J256</accession>
<evidence type="ECO:0000313" key="6">
    <source>
        <dbReference type="EMBL" id="PWG02394.1"/>
    </source>
</evidence>
<dbReference type="InterPro" id="IPR037873">
    <property type="entry name" value="BamE-like"/>
</dbReference>
<reference evidence="6 7" key="1">
    <citation type="submission" date="2018-05" db="EMBL/GenBank/DDBJ databases">
        <title>Genome of Sphingosinicella humi QZX222.</title>
        <authorList>
            <person name="Qiao Z."/>
            <person name="Wang G."/>
        </authorList>
    </citation>
    <scope>NUCLEOTIDE SEQUENCE [LARGE SCALE GENOMIC DNA]</scope>
    <source>
        <strain evidence="6 7">QZX222</strain>
    </source>
</reference>
<evidence type="ECO:0000256" key="1">
    <source>
        <dbReference type="ARBA" id="ARBA00022729"/>
    </source>
</evidence>
<dbReference type="Proteomes" id="UP000245916">
    <property type="component" value="Unassembled WGS sequence"/>
</dbReference>
<dbReference type="GO" id="GO:0051205">
    <property type="term" value="P:protein insertion into membrane"/>
    <property type="evidence" value="ECO:0007669"/>
    <property type="project" value="TreeGrafter"/>
</dbReference>
<feature type="domain" description="Outer membrane protein assembly factor BamE" evidence="5">
    <location>
        <begin position="32"/>
        <end position="106"/>
    </location>
</feature>
<dbReference type="PROSITE" id="PS51257">
    <property type="entry name" value="PROKAR_LIPOPROTEIN"/>
    <property type="match status" value="1"/>
</dbReference>
<dbReference type="OrthoDB" id="7160681at2"/>
<dbReference type="GO" id="GO:0043165">
    <property type="term" value="P:Gram-negative-bacterium-type cell outer membrane assembly"/>
    <property type="evidence" value="ECO:0007669"/>
    <property type="project" value="TreeGrafter"/>
</dbReference>
<dbReference type="PANTHER" id="PTHR37482:SF1">
    <property type="entry name" value="OUTER MEMBRANE PROTEIN ASSEMBLY FACTOR BAME"/>
    <property type="match status" value="1"/>
</dbReference>
<proteinExistence type="predicted"/>
<dbReference type="GO" id="GO:1990063">
    <property type="term" value="C:Bam protein complex"/>
    <property type="evidence" value="ECO:0007669"/>
    <property type="project" value="TreeGrafter"/>
</dbReference>